<proteinExistence type="predicted"/>
<dbReference type="EMBL" id="FLDK01000002">
    <property type="protein sequence ID" value="SBG93130.1"/>
    <property type="molecule type" value="Genomic_DNA"/>
</dbReference>
<dbReference type="Gene3D" id="3.40.50.1110">
    <property type="entry name" value="SGNH hydrolase"/>
    <property type="match status" value="1"/>
</dbReference>
<feature type="domain" description="SGNH hydrolase-type esterase" evidence="1">
    <location>
        <begin position="752"/>
        <end position="889"/>
    </location>
</feature>
<sequence length="909" mass="98314">MAEVPLPTPTDNPAPSTDIRDAVYAGAMLDKVVTSTDLTYTDRLGGEHYTVDGMKAEGDKVVEETRQNLIPLSKQYVDLASAQADIANIPVNSFTYVRDQSGDALALEYQNVEGTLTATGRKMPSQQSVDDVYAFIADNDILSPGRNIYNYRTALDGKYLNESGIVTDNPGYILSDYMPVAANSNYATNYNLRFVHCFDANKNLLSYQEFQTAITTPTNCAYIRISMAIASKQLLQIEAGTLKTPFKDYRENIVTSLDDGTPVSARNVMGVTPGKNLFNKATATQGYAINENGELIVASTYFVSDYIKVASGTTLRPSQPGRYINFYDANKTWLSSLQNQNGAFAVPSSAAYLRISVLLARIDYFQLEIGSNMTAYEPYSLTAATSLDGDGLKYPVNEPDIYSIGLFNAGKNIYNPYTLTAGYIDENGFVVPGGTTYKFSDYLPVKASTGYVGNKSMRFINIYDADKAFISTLTSTNTFTTPSNAAYVRVTLALANITGFQLEEGSSVSSYEAFSYTMKSTLPHGEPVSIDTHVDVDTPDYFGLERLRETHQRLNKLSFGATGLTARLTWAMIGDSYTRDTSRYALRSGRRLWSIYQNGAPNVSSGPIGWGYLSFGGADTTSSKNGSVINPNAVTSNGFVGTYYGGDSPDISVMQSSTAGATLSWDEDFRLGRTHTLLAEGGSGVISYLATGMSTATQIDLSALTSGIQAIPLNDIPTTNSGTFTITVISGTVKLYGMNIVDASAAGVVCHKLGASGSSSADWMARDATRWQASFAALGADLTSIMLGTNDQGAGMLPSTFKTNIIGMIDRIRAARPTTDVLLVCPQENQRTDNAYPMSEYAKAMYEIARYERDVAFLWLQNDFGVKPADYAYGSARPWMIADGIHPDPDSGGYAIVAALMRALGLPAV</sequence>
<keyword evidence="2" id="KW-0969">Cilium</keyword>
<comment type="caution">
    <text evidence="2">The sequence shown here is derived from an EMBL/GenBank/DDBJ whole genome shotgun (WGS) entry which is preliminary data.</text>
</comment>
<keyword evidence="2" id="KW-0966">Cell projection</keyword>
<dbReference type="SUPFAM" id="SSF52266">
    <property type="entry name" value="SGNH hydrolase"/>
    <property type="match status" value="1"/>
</dbReference>
<dbReference type="InterPro" id="IPR036514">
    <property type="entry name" value="SGNH_hydro_sf"/>
</dbReference>
<dbReference type="Pfam" id="PF13472">
    <property type="entry name" value="Lipase_GDSL_2"/>
    <property type="match status" value="1"/>
</dbReference>
<dbReference type="RefSeq" id="WP_187417169.1">
    <property type="nucleotide sequence ID" value="NZ_FLDK01000002.1"/>
</dbReference>
<keyword evidence="2" id="KW-0282">Flagellum</keyword>
<name>A0AAX2BSV9_KLEPN</name>
<evidence type="ECO:0000259" key="1">
    <source>
        <dbReference type="Pfam" id="PF13472"/>
    </source>
</evidence>
<accession>A0AAX2BSV9</accession>
<dbReference type="GO" id="GO:0016788">
    <property type="term" value="F:hydrolase activity, acting on ester bonds"/>
    <property type="evidence" value="ECO:0007669"/>
    <property type="project" value="UniProtKB-ARBA"/>
</dbReference>
<dbReference type="AlphaFoldDB" id="A0AAX2BSV9"/>
<dbReference type="CDD" id="cd00229">
    <property type="entry name" value="SGNH_hydrolase"/>
    <property type="match status" value="1"/>
</dbReference>
<dbReference type="Proteomes" id="UP000077826">
    <property type="component" value="Unassembled WGS sequence"/>
</dbReference>
<evidence type="ECO:0000313" key="2">
    <source>
        <dbReference type="EMBL" id="SBG93130.1"/>
    </source>
</evidence>
<dbReference type="InterPro" id="IPR013830">
    <property type="entry name" value="SGNH_hydro"/>
</dbReference>
<organism evidence="2 3">
    <name type="scientific">Klebsiella pneumoniae</name>
    <dbReference type="NCBI Taxonomy" id="573"/>
    <lineage>
        <taxon>Bacteria</taxon>
        <taxon>Pseudomonadati</taxon>
        <taxon>Pseudomonadota</taxon>
        <taxon>Gammaproteobacteria</taxon>
        <taxon>Enterobacterales</taxon>
        <taxon>Enterobacteriaceae</taxon>
        <taxon>Klebsiella/Raoultella group</taxon>
        <taxon>Klebsiella</taxon>
        <taxon>Klebsiella pneumoniae complex</taxon>
    </lineage>
</organism>
<reference evidence="2 3" key="1">
    <citation type="submission" date="2016-04" db="EMBL/GenBank/DDBJ databases">
        <authorList>
            <consortium name="Pathogen Informatics"/>
        </authorList>
    </citation>
    <scope>NUCLEOTIDE SEQUENCE [LARGE SCALE GENOMIC DNA]</scope>
    <source>
        <strain evidence="3">k480</strain>
    </source>
</reference>
<evidence type="ECO:0000313" key="3">
    <source>
        <dbReference type="Proteomes" id="UP000077826"/>
    </source>
</evidence>
<gene>
    <name evidence="2" type="ORF">SAMEA2273558_00866</name>
</gene>
<protein>
    <submittedName>
        <fullName evidence="2">Flagellar biosynthesis, cell-distal portion of basal-body rod</fullName>
    </submittedName>
</protein>